<dbReference type="InterPro" id="IPR010994">
    <property type="entry name" value="RuvA_2-like"/>
</dbReference>
<dbReference type="PANTHER" id="PTHR21180:SF32">
    <property type="entry name" value="ENDONUCLEASE_EXONUCLEASE_PHOSPHATASE FAMILY DOMAIN-CONTAINING PROTEIN 1"/>
    <property type="match status" value="1"/>
</dbReference>
<dbReference type="InterPro" id="IPR051675">
    <property type="entry name" value="Endo/Exo/Phosphatase_dom_1"/>
</dbReference>
<proteinExistence type="predicted"/>
<name>A0ABV0BRW6_9SPHI</name>
<dbReference type="Gene3D" id="1.10.150.280">
    <property type="entry name" value="AF1531-like domain"/>
    <property type="match status" value="2"/>
</dbReference>
<dbReference type="EMBL" id="JBDJNQ010000001">
    <property type="protein sequence ID" value="MEN5376102.1"/>
    <property type="molecule type" value="Genomic_DNA"/>
</dbReference>
<dbReference type="RefSeq" id="WP_183915086.1">
    <property type="nucleotide sequence ID" value="NZ_JBDJLH010000005.1"/>
</dbReference>
<sequence>MLRQFFKYFKFSRIEQNGFFVLSILMLFLFSFPFIANFFSKSDLNLESYNIQAFTSVENDTTGVGQSNDYRSLGDHRDKDTYDKGGEGSLFRFDPNRLDKAGWIKLGLKEKQVQVILNYREKGGRFYKKEDLAKIYSISPAKFKQLENYIEIAPTTVKNQVQNIEKNSAGWFTNNAENKLKPLEVEINNADTTAFIALRGIGSTFAKRIVKYRESLGGFVSVDQIKEIYGLPVETFDAILPFLKISPHHAVSKLTINELDVKSLSKHPYISFKQGTAIVNYRNQHGHFRNLEDLKKVILLDDDFLRKLAPYLIF</sequence>
<protein>
    <submittedName>
        <fullName evidence="2">Helix-hairpin-helix domain-containing protein</fullName>
    </submittedName>
</protein>
<evidence type="ECO:0000313" key="3">
    <source>
        <dbReference type="Proteomes" id="UP001409291"/>
    </source>
</evidence>
<keyword evidence="1" id="KW-0812">Transmembrane</keyword>
<keyword evidence="3" id="KW-1185">Reference proteome</keyword>
<dbReference type="Proteomes" id="UP001409291">
    <property type="component" value="Unassembled WGS sequence"/>
</dbReference>
<evidence type="ECO:0000313" key="2">
    <source>
        <dbReference type="EMBL" id="MEN5376102.1"/>
    </source>
</evidence>
<evidence type="ECO:0000256" key="1">
    <source>
        <dbReference type="SAM" id="Phobius"/>
    </source>
</evidence>
<dbReference type="Gene3D" id="1.10.150.310">
    <property type="entry name" value="Tex RuvX-like domain-like"/>
    <property type="match status" value="1"/>
</dbReference>
<comment type="caution">
    <text evidence="2">The sequence shown here is derived from an EMBL/GenBank/DDBJ whole genome shotgun (WGS) entry which is preliminary data.</text>
</comment>
<keyword evidence="1" id="KW-0472">Membrane</keyword>
<reference evidence="2 3" key="1">
    <citation type="submission" date="2024-04" db="EMBL/GenBank/DDBJ databases">
        <title>WGS of bacteria from Torrens River.</title>
        <authorList>
            <person name="Wyrsch E.R."/>
            <person name="Drigo B."/>
        </authorList>
    </citation>
    <scope>NUCLEOTIDE SEQUENCE [LARGE SCALE GENOMIC DNA]</scope>
    <source>
        <strain evidence="2 3">TWI391</strain>
    </source>
</reference>
<feature type="transmembrane region" description="Helical" evidence="1">
    <location>
        <begin position="20"/>
        <end position="39"/>
    </location>
</feature>
<organism evidence="2 3">
    <name type="scientific">Sphingobacterium kitahiroshimense</name>
    <dbReference type="NCBI Taxonomy" id="470446"/>
    <lineage>
        <taxon>Bacteria</taxon>
        <taxon>Pseudomonadati</taxon>
        <taxon>Bacteroidota</taxon>
        <taxon>Sphingobacteriia</taxon>
        <taxon>Sphingobacteriales</taxon>
        <taxon>Sphingobacteriaceae</taxon>
        <taxon>Sphingobacterium</taxon>
    </lineage>
</organism>
<keyword evidence="1" id="KW-1133">Transmembrane helix</keyword>
<dbReference type="PANTHER" id="PTHR21180">
    <property type="entry name" value="ENDONUCLEASE/EXONUCLEASE/PHOSPHATASE FAMILY DOMAIN-CONTAINING PROTEIN 1"/>
    <property type="match status" value="1"/>
</dbReference>
<accession>A0ABV0BRW6</accession>
<dbReference type="Pfam" id="PF12836">
    <property type="entry name" value="HHH_3"/>
    <property type="match status" value="3"/>
</dbReference>
<gene>
    <name evidence="2" type="ORF">ABE541_02400</name>
</gene>
<dbReference type="SUPFAM" id="SSF47781">
    <property type="entry name" value="RuvA domain 2-like"/>
    <property type="match status" value="3"/>
</dbReference>